<accession>A0A177TEG5</accession>
<evidence type="ECO:0000313" key="2">
    <source>
        <dbReference type="EMBL" id="KAE8242619.1"/>
    </source>
</evidence>
<dbReference type="EMBL" id="LWDF02000790">
    <property type="protein sequence ID" value="KAE8242619.1"/>
    <property type="molecule type" value="Genomic_DNA"/>
</dbReference>
<reference evidence="2" key="1">
    <citation type="submission" date="2016-04" db="EMBL/GenBank/DDBJ databases">
        <authorList>
            <person name="Nguyen H.D."/>
            <person name="Samba Siva P."/>
            <person name="Cullis J."/>
            <person name="Levesque C.A."/>
            <person name="Hambleton S."/>
        </authorList>
    </citation>
    <scope>NUCLEOTIDE SEQUENCE</scope>
    <source>
        <strain evidence="2">DAOMC 236416</strain>
    </source>
</reference>
<feature type="region of interest" description="Disordered" evidence="1">
    <location>
        <begin position="1102"/>
        <end position="1172"/>
    </location>
</feature>
<dbReference type="PROSITE" id="PS50966">
    <property type="entry name" value="ZF_SWIM"/>
    <property type="match status" value="1"/>
</dbReference>
<protein>
    <submittedName>
        <fullName evidence="2">Uncharacterized protein</fullName>
    </submittedName>
</protein>
<sequence>MAMIDIGDRALLAPPPSASFGYMGSDWLSNLTVADLRDTQVVSVSYSDAVRVFWSQKDVAFTPVQTDDCLPPQAQITSLCREASTKAAGGFRSVAWSIGKKRYHASLGKLCFLRSVHEALLNIERCKQAIKVLDACKATRRLSTAQFKQAQELPAFKALTAMGLTMSDLGTLHGETWVIDQIIDHVLLGGQARFPQWWRAETTFFQWLKFDSHDLTRDRVQKLRDARINSLLESRNPVFGGVVNTNEAHWAVVLVSLRSGAVFYGCSMGQRMPTWLLDKLRVYFSNSRVPHLRVSVAINTPQQSSAHGSCGIVATNTLLRYLAAWFNQDPLEPGWTNETSERHRLALFTSIVQQILSSPHTPSDEVDTLMKADSTEIIRRLNGAIVQDDDVELEEASISGQMPEQTTYISPLPTGQSVHPLHVPPPHRQPQVTSTTQDVAALRALDVSSPVPFAKDLHVHECAQPSTEEDAEDPLSDDSLPSIGKARLQAQLRQQQRRLLAPDGIDDAVSDDQFSVTDEDEPGSSLRLTNAEDTDEPDSASIGSETQECSGHDSERLLFEDEVSTESEPEVSDSAPVDDREFETGMKFATLDGAIDFVIKEYNRRGHRIMKAERSRATVRGEKNVIIRQRLRCCNWQNSRRANRKPNPLDPANTRRGRKPDVQRCDAKVNIRYIKLEQKYQITLINDDHNHDADDPVGTPPAQASTKQCEILSDLSKIPGMHRRLARDIMTRSEPTPTLTLRQVSNVMCAARRKISDDAETKGGDSASLLAWLAEEKNQHPGTIYHCQVDQEDHHLQRFAAASSSMAQALRDYGDVIIADCTYSRNKYRLPLSVYAVIDGSGLTRNVFYAVHENEDTMSHRWVLRHLKSQMKTAPEVIVSDYDSAFEAAVRHEFPQSMHILCLYHIHANLSKNLGSQLGRRWNRFQNDFWRLYKSPSPSLFDARFKDLVRSYRPSRTYLEETLYPIRQKWASCWTMTAFTAGSRTTGRIESENAVSRSFANTSTTLLDLFKRLFQRAEEQDRNSRERSKSHKNILRSHARVHERIFVGLLDHLRRGCTIHAVTCSYKEMEGSLGWRADLMSLAEEDNGSWEMFADRVAPEKKIESEADPAQTRTSPCPPWPTASPPGPSRSSPPPSDTGSNSEVSDADNQPSQAEPEASDEAPNSTGDPSAISDAKLLSLGHLVRSIESHDEQRVRLVFAVSNKMETYVHLHFVLLIENGGSFCTCGYPLAMGLPCAHVLAAVAEGMPYSLGNIKERWYTGDRGQTGESITVPQPRLILAQPKVPLTEPPTVVARRPTEPAPTQYSKQYVFAEASAHLKLTAEFINDPVDLAELLQVMAQYRDKKAKRSQPAIRDPPQTVKIGRPQNSRLRGATERKVSTTKSKRASPRLASPAVKAQTQKRAASAAKVTKAKGKRSQSPLPSGRPSKTRKK</sequence>
<feature type="region of interest" description="Disordered" evidence="1">
    <location>
        <begin position="561"/>
        <end position="580"/>
    </location>
</feature>
<evidence type="ECO:0000256" key="1">
    <source>
        <dbReference type="SAM" id="MobiDB-lite"/>
    </source>
</evidence>
<reference evidence="2" key="2">
    <citation type="journal article" date="2019" name="IMA Fungus">
        <title>Genome sequencing and comparison of five Tilletia species to identify candidate genes for the detection of regulated species infecting wheat.</title>
        <authorList>
            <person name="Nguyen H.D.T."/>
            <person name="Sultana T."/>
            <person name="Kesanakurti P."/>
            <person name="Hambleton S."/>
        </authorList>
    </citation>
    <scope>NUCLEOTIDE SEQUENCE</scope>
    <source>
        <strain evidence="2">DAOMC 236416</strain>
    </source>
</reference>
<feature type="compositionally biased region" description="Acidic residues" evidence="1">
    <location>
        <begin position="561"/>
        <end position="571"/>
    </location>
</feature>
<gene>
    <name evidence="2" type="ORF">A4X13_0g7085</name>
</gene>
<organism evidence="2 3">
    <name type="scientific">Tilletia indica</name>
    <dbReference type="NCBI Taxonomy" id="43049"/>
    <lineage>
        <taxon>Eukaryota</taxon>
        <taxon>Fungi</taxon>
        <taxon>Dikarya</taxon>
        <taxon>Basidiomycota</taxon>
        <taxon>Ustilaginomycotina</taxon>
        <taxon>Exobasidiomycetes</taxon>
        <taxon>Tilletiales</taxon>
        <taxon>Tilletiaceae</taxon>
        <taxon>Tilletia</taxon>
    </lineage>
</organism>
<proteinExistence type="predicted"/>
<comment type="caution">
    <text evidence="2">The sequence shown here is derived from an EMBL/GenBank/DDBJ whole genome shotgun (WGS) entry which is preliminary data.</text>
</comment>
<dbReference type="PANTHER" id="PTHR47718">
    <property type="entry name" value="OS01G0519700 PROTEIN"/>
    <property type="match status" value="1"/>
</dbReference>
<dbReference type="Gene3D" id="3.40.395.10">
    <property type="entry name" value="Adenoviral Proteinase, Chain A"/>
    <property type="match status" value="1"/>
</dbReference>
<feature type="region of interest" description="Disordered" evidence="1">
    <location>
        <begin position="1344"/>
        <end position="1432"/>
    </location>
</feature>
<dbReference type="SUPFAM" id="SSF54001">
    <property type="entry name" value="Cysteine proteinases"/>
    <property type="match status" value="1"/>
</dbReference>
<dbReference type="InterPro" id="IPR018289">
    <property type="entry name" value="MULE_transposase_dom"/>
</dbReference>
<feature type="compositionally biased region" description="Polar residues" evidence="1">
    <location>
        <begin position="1137"/>
        <end position="1153"/>
    </location>
</feature>
<dbReference type="InterPro" id="IPR038765">
    <property type="entry name" value="Papain-like_cys_pep_sf"/>
</dbReference>
<dbReference type="Pfam" id="PF10551">
    <property type="entry name" value="MULE"/>
    <property type="match status" value="1"/>
</dbReference>
<feature type="compositionally biased region" description="Pro residues" evidence="1">
    <location>
        <begin position="1116"/>
        <end position="1136"/>
    </location>
</feature>
<feature type="region of interest" description="Disordered" evidence="1">
    <location>
        <begin position="501"/>
        <end position="552"/>
    </location>
</feature>
<dbReference type="GO" id="GO:0008270">
    <property type="term" value="F:zinc ion binding"/>
    <property type="evidence" value="ECO:0007669"/>
    <property type="project" value="InterPro"/>
</dbReference>
<dbReference type="InterPro" id="IPR007527">
    <property type="entry name" value="Znf_SWIM"/>
</dbReference>
<dbReference type="PANTHER" id="PTHR47718:SF3">
    <property type="entry name" value="PROTEIN FAR1-RELATED SEQUENCE 5-LIKE"/>
    <property type="match status" value="1"/>
</dbReference>
<feature type="region of interest" description="Disordered" evidence="1">
    <location>
        <begin position="638"/>
        <end position="662"/>
    </location>
</feature>
<name>A0A177TEG5_9BASI</name>
<keyword evidence="3" id="KW-1185">Reference proteome</keyword>
<evidence type="ECO:0000313" key="3">
    <source>
        <dbReference type="Proteomes" id="UP000077521"/>
    </source>
</evidence>
<feature type="region of interest" description="Disordered" evidence="1">
    <location>
        <begin position="412"/>
        <end position="436"/>
    </location>
</feature>
<dbReference type="Proteomes" id="UP000077521">
    <property type="component" value="Unassembled WGS sequence"/>
</dbReference>